<gene>
    <name evidence="1" type="ORF">CDA63_06470</name>
</gene>
<comment type="caution">
    <text evidence="1">The sequence shown here is derived from an EMBL/GenBank/DDBJ whole genome shotgun (WGS) entry which is preliminary data.</text>
</comment>
<dbReference type="Pfam" id="PF12771">
    <property type="entry name" value="SusD-like_2"/>
    <property type="match status" value="1"/>
</dbReference>
<accession>A0A246FMA2</accession>
<reference evidence="1 2" key="1">
    <citation type="submission" date="2017-06" db="EMBL/GenBank/DDBJ databases">
        <title>Hymenobacter amundsenii sp. nov. isolated from regoliths in Antarctica.</title>
        <authorList>
            <person name="Sedlacek I."/>
            <person name="Kralova S."/>
            <person name="Pantucek R."/>
            <person name="Svec P."/>
            <person name="Holochova P."/>
            <person name="Stankova E."/>
            <person name="Vrbovska V."/>
            <person name="Busse H.-J."/>
        </authorList>
    </citation>
    <scope>NUCLEOTIDE SEQUENCE [LARGE SCALE GENOMIC DNA]</scope>
    <source>
        <strain evidence="1 2">CCM 8682</strain>
    </source>
</reference>
<organism evidence="1 2">
    <name type="scientific">Hymenobacter amundsenii</name>
    <dbReference type="NCBI Taxonomy" id="2006685"/>
    <lineage>
        <taxon>Bacteria</taxon>
        <taxon>Pseudomonadati</taxon>
        <taxon>Bacteroidota</taxon>
        <taxon>Cytophagia</taxon>
        <taxon>Cytophagales</taxon>
        <taxon>Hymenobacteraceae</taxon>
        <taxon>Hymenobacter</taxon>
    </lineage>
</organism>
<keyword evidence="2" id="KW-1185">Reference proteome</keyword>
<dbReference type="Gene3D" id="1.25.40.390">
    <property type="match status" value="1"/>
</dbReference>
<dbReference type="AlphaFoldDB" id="A0A246FMA2"/>
<dbReference type="InterPro" id="IPR041662">
    <property type="entry name" value="SusD-like_2"/>
</dbReference>
<dbReference type="InterPro" id="IPR011990">
    <property type="entry name" value="TPR-like_helical_dom_sf"/>
</dbReference>
<dbReference type="RefSeq" id="WP_088463633.1">
    <property type="nucleotide sequence ID" value="NZ_NIRR01000007.1"/>
</dbReference>
<protein>
    <submittedName>
        <fullName evidence="1">SusD/RagB family nutrient-binding outer membrane lipoprotein</fullName>
    </submittedName>
</protein>
<name>A0A246FMA2_9BACT</name>
<dbReference type="PROSITE" id="PS51257">
    <property type="entry name" value="PROKAR_LIPOPROTEIN"/>
    <property type="match status" value="1"/>
</dbReference>
<dbReference type="OrthoDB" id="622163at2"/>
<evidence type="ECO:0000313" key="2">
    <source>
        <dbReference type="Proteomes" id="UP000197277"/>
    </source>
</evidence>
<proteinExistence type="predicted"/>
<sequence>MKKSLFFILPAMVLATSCVDSLDDYNIDPKRASVVPSTSLVSSAERELASTLASANVNTNVFRLYVQYWAQTTYFDESIYDINTRNINRNFWSALYRDVLADLNEAKRLITADNSMDAKVKANQLAAIETLEVYTWAVLVDTYGNIPYSEALDFNKPQPKYDDAKTIYDDLIKRLDTAIGSFDKSAGGLGAADLYFNGDTGNFVKFANSLKLRLAMTIVDVDQAKAKTLVESTVGKLISSNEESAKLTFLGSNPNTNPLYVDLVQSGRYDFVGTNFFIDRLNTLKDPRLGAYFKPNGGTFKGGIYGVGNNYASFSSPGVALEDPTAPSYLLSYSQVEFLLAEASARGFAVGGTAASHYNNAVTASIKRWGGSDADATAYLAQPAVAYATATGDYKQKIGVQKWIALYGQPVDSYREFRRLDYPKLTKPEGALSNLPVRFPYPVVEQNLNTANNAAAAAAIGGDNVNTKIFWDKF</sequence>
<dbReference type="EMBL" id="NIRR01000007">
    <property type="protein sequence ID" value="OWP63852.1"/>
    <property type="molecule type" value="Genomic_DNA"/>
</dbReference>
<evidence type="ECO:0000313" key="1">
    <source>
        <dbReference type="EMBL" id="OWP63852.1"/>
    </source>
</evidence>
<dbReference type="Proteomes" id="UP000197277">
    <property type="component" value="Unassembled WGS sequence"/>
</dbReference>
<dbReference type="SUPFAM" id="SSF48452">
    <property type="entry name" value="TPR-like"/>
    <property type="match status" value="1"/>
</dbReference>
<keyword evidence="1" id="KW-0449">Lipoprotein</keyword>